<keyword evidence="1 2" id="KW-0238">DNA-binding</keyword>
<dbReference type="EMBL" id="FOHB01000002">
    <property type="protein sequence ID" value="SES00188.1"/>
    <property type="molecule type" value="Genomic_DNA"/>
</dbReference>
<evidence type="ECO:0000256" key="1">
    <source>
        <dbReference type="ARBA" id="ARBA00023125"/>
    </source>
</evidence>
<protein>
    <submittedName>
        <fullName evidence="4">Transcriptional regulator, TetR family</fullName>
    </submittedName>
</protein>
<dbReference type="PANTHER" id="PTHR30055">
    <property type="entry name" value="HTH-TYPE TRANSCRIPTIONAL REGULATOR RUTR"/>
    <property type="match status" value="1"/>
</dbReference>
<organism evidence="4 5">
    <name type="scientific">Pedococcus cremeus</name>
    <dbReference type="NCBI Taxonomy" id="587636"/>
    <lineage>
        <taxon>Bacteria</taxon>
        <taxon>Bacillati</taxon>
        <taxon>Actinomycetota</taxon>
        <taxon>Actinomycetes</taxon>
        <taxon>Micrococcales</taxon>
        <taxon>Intrasporangiaceae</taxon>
        <taxon>Pedococcus</taxon>
    </lineage>
</organism>
<dbReference type="PROSITE" id="PS50977">
    <property type="entry name" value="HTH_TETR_2"/>
    <property type="match status" value="1"/>
</dbReference>
<dbReference type="InterPro" id="IPR050109">
    <property type="entry name" value="HTH-type_TetR-like_transc_reg"/>
</dbReference>
<reference evidence="5" key="1">
    <citation type="submission" date="2016-10" db="EMBL/GenBank/DDBJ databases">
        <authorList>
            <person name="Varghese N."/>
            <person name="Submissions S."/>
        </authorList>
    </citation>
    <scope>NUCLEOTIDE SEQUENCE [LARGE SCALE GENOMIC DNA]</scope>
    <source>
        <strain evidence="5">CGMCC 1.6963</strain>
    </source>
</reference>
<dbReference type="InterPro" id="IPR045823">
    <property type="entry name" value="TetR_C_32"/>
</dbReference>
<dbReference type="PRINTS" id="PR00455">
    <property type="entry name" value="HTHTETR"/>
</dbReference>
<accession>A0A1H9TT12</accession>
<dbReference type="PANTHER" id="PTHR30055:SF226">
    <property type="entry name" value="HTH-TYPE TRANSCRIPTIONAL REGULATOR PKSA"/>
    <property type="match status" value="1"/>
</dbReference>
<dbReference type="SUPFAM" id="SSF46689">
    <property type="entry name" value="Homeodomain-like"/>
    <property type="match status" value="1"/>
</dbReference>
<dbReference type="AlphaFoldDB" id="A0A1H9TT12"/>
<sequence length="245" mass="25959">MLVGAGQLLATDGSRYREYLLPSPTVSTTTDGRSTRWDAHRARRREELVDATLRAIRQHGATVGMDDVAASAGTSKTVFYRHFSDRNGLYAAVAARVDALILRDVTSALGATDLGASQLDGDGSPRRLIAAAIDSYLRLVERDPEVYRFVVNAPLLDRPAGGDPAGQVTSHIAEQMSAVLAAALESAGRDTAAAAVWGPGLVGMVRAAADQWLTTADPMPREVLAEHLTDLAWGGLSSAWPTPSP</sequence>
<dbReference type="Pfam" id="PF00440">
    <property type="entry name" value="TetR_N"/>
    <property type="match status" value="1"/>
</dbReference>
<dbReference type="GO" id="GO:0003700">
    <property type="term" value="F:DNA-binding transcription factor activity"/>
    <property type="evidence" value="ECO:0007669"/>
    <property type="project" value="TreeGrafter"/>
</dbReference>
<dbReference type="InterPro" id="IPR036271">
    <property type="entry name" value="Tet_transcr_reg_TetR-rel_C_sf"/>
</dbReference>
<dbReference type="InterPro" id="IPR001647">
    <property type="entry name" value="HTH_TetR"/>
</dbReference>
<dbReference type="InterPro" id="IPR009057">
    <property type="entry name" value="Homeodomain-like_sf"/>
</dbReference>
<name>A0A1H9TT12_9MICO</name>
<dbReference type="Proteomes" id="UP000199019">
    <property type="component" value="Unassembled WGS sequence"/>
</dbReference>
<dbReference type="GO" id="GO:0000976">
    <property type="term" value="F:transcription cis-regulatory region binding"/>
    <property type="evidence" value="ECO:0007669"/>
    <property type="project" value="TreeGrafter"/>
</dbReference>
<evidence type="ECO:0000313" key="5">
    <source>
        <dbReference type="Proteomes" id="UP000199019"/>
    </source>
</evidence>
<keyword evidence="5" id="KW-1185">Reference proteome</keyword>
<dbReference type="STRING" id="587636.SAMN05216199_1742"/>
<evidence type="ECO:0000259" key="3">
    <source>
        <dbReference type="PROSITE" id="PS50977"/>
    </source>
</evidence>
<feature type="DNA-binding region" description="H-T-H motif" evidence="2">
    <location>
        <begin position="64"/>
        <end position="83"/>
    </location>
</feature>
<evidence type="ECO:0000313" key="4">
    <source>
        <dbReference type="EMBL" id="SES00188.1"/>
    </source>
</evidence>
<gene>
    <name evidence="4" type="ORF">SAMN05216199_1742</name>
</gene>
<proteinExistence type="predicted"/>
<dbReference type="Pfam" id="PF19344">
    <property type="entry name" value="TetR_C_32"/>
    <property type="match status" value="1"/>
</dbReference>
<dbReference type="Gene3D" id="1.10.357.10">
    <property type="entry name" value="Tetracycline Repressor, domain 2"/>
    <property type="match status" value="1"/>
</dbReference>
<evidence type="ECO:0000256" key="2">
    <source>
        <dbReference type="PROSITE-ProRule" id="PRU00335"/>
    </source>
</evidence>
<dbReference type="SUPFAM" id="SSF48498">
    <property type="entry name" value="Tetracyclin repressor-like, C-terminal domain"/>
    <property type="match status" value="1"/>
</dbReference>
<feature type="domain" description="HTH tetR-type" evidence="3">
    <location>
        <begin position="42"/>
        <end position="101"/>
    </location>
</feature>